<protein>
    <submittedName>
        <fullName evidence="1">Uncharacterized protein</fullName>
    </submittedName>
</protein>
<reference evidence="2" key="1">
    <citation type="submission" date="2017-09" db="EMBL/GenBank/DDBJ databases">
        <title>Depth-based differentiation of microbial function through sediment-hosted aquifers and enrichment of novel symbionts in the deep terrestrial subsurface.</title>
        <authorList>
            <person name="Probst A.J."/>
            <person name="Ladd B."/>
            <person name="Jarett J.K."/>
            <person name="Geller-Mcgrath D.E."/>
            <person name="Sieber C.M.K."/>
            <person name="Emerson J.B."/>
            <person name="Anantharaman K."/>
            <person name="Thomas B.C."/>
            <person name="Malmstrom R."/>
            <person name="Stieglmeier M."/>
            <person name="Klingl A."/>
            <person name="Woyke T."/>
            <person name="Ryan C.M."/>
            <person name="Banfield J.F."/>
        </authorList>
    </citation>
    <scope>NUCLEOTIDE SEQUENCE [LARGE SCALE GENOMIC DNA]</scope>
</reference>
<dbReference type="Proteomes" id="UP000231379">
    <property type="component" value="Unassembled WGS sequence"/>
</dbReference>
<evidence type="ECO:0000313" key="2">
    <source>
        <dbReference type="Proteomes" id="UP000231379"/>
    </source>
</evidence>
<comment type="caution">
    <text evidence="1">The sequence shown here is derived from an EMBL/GenBank/DDBJ whole genome shotgun (WGS) entry which is preliminary data.</text>
</comment>
<proteinExistence type="predicted"/>
<evidence type="ECO:0000313" key="1">
    <source>
        <dbReference type="EMBL" id="PIR82824.1"/>
    </source>
</evidence>
<name>A0A2H0U8T6_9BACT</name>
<dbReference type="AlphaFoldDB" id="A0A2H0U8T6"/>
<gene>
    <name evidence="1" type="ORF">COU20_00140</name>
</gene>
<organism evidence="1 2">
    <name type="scientific">Candidatus Kaiserbacteria bacterium CG10_big_fil_rev_8_21_14_0_10_59_10</name>
    <dbReference type="NCBI Taxonomy" id="1974612"/>
    <lineage>
        <taxon>Bacteria</taxon>
        <taxon>Candidatus Kaiseribacteriota</taxon>
    </lineage>
</organism>
<accession>A0A2H0U8T6</accession>
<dbReference type="EMBL" id="PFBM01000004">
    <property type="protein sequence ID" value="PIR82824.1"/>
    <property type="molecule type" value="Genomic_DNA"/>
</dbReference>
<sequence>MNKALRIIVLLIIAALLSFLALFLARVVIETRGGGDFTGPVQSFEECVAAGNPVMESYPRQCRSADGQLFVEDVPPVQDPRVGGGTFGGCAIAGCSGQLCVSADMASEIITTCEWRPEYACYQGATCEMQENGECGWTQTPALQQCLANPPQDI</sequence>